<evidence type="ECO:0000313" key="11">
    <source>
        <dbReference type="EMBL" id="MFC3204729.1"/>
    </source>
</evidence>
<dbReference type="PROSITE" id="PS50928">
    <property type="entry name" value="ABC_TM1"/>
    <property type="match status" value="1"/>
</dbReference>
<evidence type="ECO:0000259" key="10">
    <source>
        <dbReference type="PROSITE" id="PS50928"/>
    </source>
</evidence>
<protein>
    <submittedName>
        <fullName evidence="11">ABC transporter permease</fullName>
    </submittedName>
</protein>
<feature type="domain" description="ABC transmembrane type-1" evidence="10">
    <location>
        <begin position="22"/>
        <end position="222"/>
    </location>
</feature>
<keyword evidence="7 9" id="KW-1133">Transmembrane helix</keyword>
<evidence type="ECO:0000256" key="6">
    <source>
        <dbReference type="ARBA" id="ARBA00022692"/>
    </source>
</evidence>
<dbReference type="NCBIfam" id="TIGR01726">
    <property type="entry name" value="HEQRo_perm_3TM"/>
    <property type="match status" value="1"/>
</dbReference>
<feature type="transmembrane region" description="Helical" evidence="9">
    <location>
        <begin position="20"/>
        <end position="44"/>
    </location>
</feature>
<dbReference type="Pfam" id="PF00528">
    <property type="entry name" value="BPD_transp_1"/>
    <property type="match status" value="1"/>
</dbReference>
<gene>
    <name evidence="11" type="ORF">ACFOHJ_00710</name>
</gene>
<keyword evidence="8 9" id="KW-0472">Membrane</keyword>
<reference evidence="12" key="1">
    <citation type="journal article" date="2019" name="Int. J. Syst. Evol. Microbiol.">
        <title>The Global Catalogue of Microorganisms (GCM) 10K type strain sequencing project: providing services to taxonomists for standard genome sequencing and annotation.</title>
        <authorList>
            <consortium name="The Broad Institute Genomics Platform"/>
            <consortium name="The Broad Institute Genome Sequencing Center for Infectious Disease"/>
            <person name="Wu L."/>
            <person name="Ma J."/>
        </authorList>
    </citation>
    <scope>NUCLEOTIDE SEQUENCE [LARGE SCALE GENOMIC DNA]</scope>
    <source>
        <strain evidence="12">KCTC 52165</strain>
    </source>
</reference>
<evidence type="ECO:0000256" key="1">
    <source>
        <dbReference type="ARBA" id="ARBA00004429"/>
    </source>
</evidence>
<keyword evidence="3 9" id="KW-0813">Transport</keyword>
<proteinExistence type="inferred from homology"/>
<dbReference type="InterPro" id="IPR010065">
    <property type="entry name" value="AA_ABC_transptr_permease_3TM"/>
</dbReference>
<evidence type="ECO:0000256" key="7">
    <source>
        <dbReference type="ARBA" id="ARBA00022989"/>
    </source>
</evidence>
<evidence type="ECO:0000256" key="2">
    <source>
        <dbReference type="ARBA" id="ARBA00010072"/>
    </source>
</evidence>
<keyword evidence="12" id="KW-1185">Reference proteome</keyword>
<feature type="transmembrane region" description="Helical" evidence="9">
    <location>
        <begin position="203"/>
        <end position="222"/>
    </location>
</feature>
<name>A0ABV7K3B4_9HYPH</name>
<dbReference type="InterPro" id="IPR035906">
    <property type="entry name" value="MetI-like_sf"/>
</dbReference>
<dbReference type="RefSeq" id="WP_378217472.1">
    <property type="nucleotide sequence ID" value="NZ_JBHRTK010000001.1"/>
</dbReference>
<keyword evidence="5" id="KW-0997">Cell inner membrane</keyword>
<dbReference type="Gene3D" id="1.10.3720.10">
    <property type="entry name" value="MetI-like"/>
    <property type="match status" value="1"/>
</dbReference>
<organism evidence="11 12">
    <name type="scientific">Aquamicrobium soli</name>
    <dbReference type="NCBI Taxonomy" id="1811518"/>
    <lineage>
        <taxon>Bacteria</taxon>
        <taxon>Pseudomonadati</taxon>
        <taxon>Pseudomonadota</taxon>
        <taxon>Alphaproteobacteria</taxon>
        <taxon>Hyphomicrobiales</taxon>
        <taxon>Phyllobacteriaceae</taxon>
        <taxon>Aquamicrobium</taxon>
    </lineage>
</organism>
<evidence type="ECO:0000256" key="4">
    <source>
        <dbReference type="ARBA" id="ARBA00022475"/>
    </source>
</evidence>
<evidence type="ECO:0000256" key="9">
    <source>
        <dbReference type="RuleBase" id="RU363032"/>
    </source>
</evidence>
<dbReference type="PANTHER" id="PTHR30133:SF2">
    <property type="entry name" value="ARGININE ABC TRANSPORTER PERMEASE PROTEIN ARTQ"/>
    <property type="match status" value="1"/>
</dbReference>
<evidence type="ECO:0000256" key="5">
    <source>
        <dbReference type="ARBA" id="ARBA00022519"/>
    </source>
</evidence>
<keyword evidence="6 9" id="KW-0812">Transmembrane</keyword>
<dbReference type="SUPFAM" id="SSF161098">
    <property type="entry name" value="MetI-like"/>
    <property type="match status" value="1"/>
</dbReference>
<feature type="transmembrane region" description="Helical" evidence="9">
    <location>
        <begin position="91"/>
        <end position="113"/>
    </location>
</feature>
<dbReference type="PANTHER" id="PTHR30133">
    <property type="entry name" value="CATIONIC AMINO ACID TRANSPORTER, MEMBRANE COMPONENT"/>
    <property type="match status" value="1"/>
</dbReference>
<dbReference type="EMBL" id="JBHRTK010000001">
    <property type="protein sequence ID" value="MFC3204729.1"/>
    <property type="molecule type" value="Genomic_DNA"/>
</dbReference>
<feature type="transmembrane region" description="Helical" evidence="9">
    <location>
        <begin position="56"/>
        <end position="79"/>
    </location>
</feature>
<evidence type="ECO:0000256" key="3">
    <source>
        <dbReference type="ARBA" id="ARBA00022448"/>
    </source>
</evidence>
<dbReference type="InterPro" id="IPR051613">
    <property type="entry name" value="ABC_transp_permease_HisMQ"/>
</dbReference>
<dbReference type="Proteomes" id="UP001595583">
    <property type="component" value="Unassembled WGS sequence"/>
</dbReference>
<comment type="caution">
    <text evidence="11">The sequence shown here is derived from an EMBL/GenBank/DDBJ whole genome shotgun (WGS) entry which is preliminary data.</text>
</comment>
<dbReference type="CDD" id="cd06261">
    <property type="entry name" value="TM_PBP2"/>
    <property type="match status" value="1"/>
</dbReference>
<comment type="subcellular location">
    <subcellularLocation>
        <location evidence="1">Cell inner membrane</location>
        <topology evidence="1">Multi-pass membrane protein</topology>
    </subcellularLocation>
    <subcellularLocation>
        <location evidence="9">Cell membrane</location>
        <topology evidence="9">Multi-pass membrane protein</topology>
    </subcellularLocation>
</comment>
<evidence type="ECO:0000313" key="12">
    <source>
        <dbReference type="Proteomes" id="UP001595583"/>
    </source>
</evidence>
<keyword evidence="4" id="KW-1003">Cell membrane</keyword>
<comment type="similarity">
    <text evidence="2">Belongs to the binding-protein-dependent transport system permease family. HisMQ subfamily.</text>
</comment>
<dbReference type="InterPro" id="IPR000515">
    <property type="entry name" value="MetI-like"/>
</dbReference>
<evidence type="ECO:0000256" key="8">
    <source>
        <dbReference type="ARBA" id="ARBA00023136"/>
    </source>
</evidence>
<accession>A0ABV7K3B4</accession>
<sequence length="237" mass="25032">MSYLDLISFGPGGWANLLLAAAAVTLSVALGGFLLGSVIGTFVAWSRLSRSATMRFLGFSYTTVFRGVPDLLVIYLLYFGGSAALTAVGKALGAGGFVGMPTYLTGVLAIGILSAAYQAEVFRGAFLALAPGELEAGKAVGMSGFLLFRRIIAPQVLRYALPGLGNTWQLALKETALISVVGLVELVRQAQIAAGSTRRPFEFFITAAALYLCITFFSSLLFRRAEQHSARKMGAAL</sequence>